<dbReference type="PROSITE" id="PS50893">
    <property type="entry name" value="ABC_TRANSPORTER_2"/>
    <property type="match status" value="1"/>
</dbReference>
<dbReference type="InterPro" id="IPR015860">
    <property type="entry name" value="ABC_transpr_TagH-like"/>
</dbReference>
<keyword evidence="4 6" id="KW-0067">ATP-binding</keyword>
<dbReference type="InterPro" id="IPR003439">
    <property type="entry name" value="ABC_transporter-like_ATP-bd"/>
</dbReference>
<evidence type="ECO:0000313" key="6">
    <source>
        <dbReference type="EMBL" id="SET21883.1"/>
    </source>
</evidence>
<dbReference type="SUPFAM" id="SSF52540">
    <property type="entry name" value="P-loop containing nucleoside triphosphate hydrolases"/>
    <property type="match status" value="1"/>
</dbReference>
<evidence type="ECO:0000256" key="2">
    <source>
        <dbReference type="ARBA" id="ARBA00022448"/>
    </source>
</evidence>
<accession>A0A1I0CRE7</accession>
<evidence type="ECO:0000256" key="1">
    <source>
        <dbReference type="ARBA" id="ARBA00005417"/>
    </source>
</evidence>
<dbReference type="GO" id="GO:0016887">
    <property type="term" value="F:ATP hydrolysis activity"/>
    <property type="evidence" value="ECO:0007669"/>
    <property type="project" value="InterPro"/>
</dbReference>
<dbReference type="RefSeq" id="WP_090442293.1">
    <property type="nucleotide sequence ID" value="NZ_FOHU01000006.1"/>
</dbReference>
<dbReference type="EMBL" id="FOHU01000006">
    <property type="protein sequence ID" value="SET21883.1"/>
    <property type="molecule type" value="Genomic_DNA"/>
</dbReference>
<sequence>MDIAIEVKNLSKIYRLYEKPIDRLKEGINPLRKKYHKDFYALKDVSFNIKKGETLGILGKNGSGKSTILKIITGVLSPTLGEVKANGKIAALLELGAGFNPDYTGIENIYLNGRMMGYTKEEMDGKINNILEFADIGDFAYQPVKIYSSGMFARLAFAVSINVDPDILIVDEALSVGDVAFQTKCYKKFKEFQELGKTILFVSHSMDSILKYCTSAIVLNEGVKVEEGTPKTMVDVYKKLLSNCYENKEIKGKDLLIHQETYWKEQFTINKEMLEYGDKKAEIIDFGIFSEEGIPYTTFLHNEEVTVKMKVKFYESIEEPIFAFSIKDIKGNEICGTNTYIENIDTEVCNKGREIVISFQQKLRLQVGNYSLSFGCTKYKEDYLHIFHRLYDAFFIEVVATKKIFGIYDIESKVSLKKMEDSHD</sequence>
<proteinExistence type="inferred from homology"/>
<dbReference type="GO" id="GO:0140359">
    <property type="term" value="F:ABC-type transporter activity"/>
    <property type="evidence" value="ECO:0007669"/>
    <property type="project" value="InterPro"/>
</dbReference>
<keyword evidence="2" id="KW-0813">Transport</keyword>
<dbReference type="OrthoDB" id="9778870at2"/>
<dbReference type="Pfam" id="PF14524">
    <property type="entry name" value="Wzt_C"/>
    <property type="match status" value="1"/>
</dbReference>
<dbReference type="GO" id="GO:0005524">
    <property type="term" value="F:ATP binding"/>
    <property type="evidence" value="ECO:0007669"/>
    <property type="project" value="UniProtKB-KW"/>
</dbReference>
<dbReference type="CDD" id="cd10147">
    <property type="entry name" value="Wzt_C-like"/>
    <property type="match status" value="1"/>
</dbReference>
<organism evidence="6 7">
    <name type="scientific">Natronincola peptidivorans</name>
    <dbReference type="NCBI Taxonomy" id="426128"/>
    <lineage>
        <taxon>Bacteria</taxon>
        <taxon>Bacillati</taxon>
        <taxon>Bacillota</taxon>
        <taxon>Clostridia</taxon>
        <taxon>Peptostreptococcales</taxon>
        <taxon>Natronincolaceae</taxon>
        <taxon>Natronincola</taxon>
    </lineage>
</organism>
<gene>
    <name evidence="6" type="ORF">SAMN05660297_01712</name>
</gene>
<dbReference type="Pfam" id="PF00005">
    <property type="entry name" value="ABC_tran"/>
    <property type="match status" value="1"/>
</dbReference>
<dbReference type="InterPro" id="IPR027417">
    <property type="entry name" value="P-loop_NTPase"/>
</dbReference>
<dbReference type="AlphaFoldDB" id="A0A1I0CRE7"/>
<name>A0A1I0CRE7_9FIRM</name>
<dbReference type="CDD" id="cd03220">
    <property type="entry name" value="ABC_KpsT_Wzt"/>
    <property type="match status" value="1"/>
</dbReference>
<evidence type="ECO:0000313" key="7">
    <source>
        <dbReference type="Proteomes" id="UP000199568"/>
    </source>
</evidence>
<reference evidence="6 7" key="1">
    <citation type="submission" date="2016-10" db="EMBL/GenBank/DDBJ databases">
        <authorList>
            <person name="de Groot N.N."/>
        </authorList>
    </citation>
    <scope>NUCLEOTIDE SEQUENCE [LARGE SCALE GENOMIC DNA]</scope>
    <source>
        <strain evidence="6 7">DSM 18979</strain>
    </source>
</reference>
<dbReference type="GO" id="GO:0016020">
    <property type="term" value="C:membrane"/>
    <property type="evidence" value="ECO:0007669"/>
    <property type="project" value="InterPro"/>
</dbReference>
<dbReference type="InterPro" id="IPR050683">
    <property type="entry name" value="Bact_Polysacc_Export_ATP-bd"/>
</dbReference>
<evidence type="ECO:0000256" key="4">
    <source>
        <dbReference type="ARBA" id="ARBA00022840"/>
    </source>
</evidence>
<evidence type="ECO:0000256" key="3">
    <source>
        <dbReference type="ARBA" id="ARBA00022741"/>
    </source>
</evidence>
<dbReference type="InterPro" id="IPR029439">
    <property type="entry name" value="Wzt_C"/>
</dbReference>
<dbReference type="InterPro" id="IPR003593">
    <property type="entry name" value="AAA+_ATPase"/>
</dbReference>
<dbReference type="Gene3D" id="3.40.50.300">
    <property type="entry name" value="P-loop containing nucleotide triphosphate hydrolases"/>
    <property type="match status" value="1"/>
</dbReference>
<protein>
    <submittedName>
        <fullName evidence="6">Teichoic acid transport system ATP-binding protein</fullName>
    </submittedName>
</protein>
<keyword evidence="3" id="KW-0547">Nucleotide-binding</keyword>
<dbReference type="PANTHER" id="PTHR46743:SF2">
    <property type="entry name" value="TEICHOIC ACIDS EXPORT ATP-BINDING PROTEIN TAGH"/>
    <property type="match status" value="1"/>
</dbReference>
<dbReference type="InterPro" id="IPR017871">
    <property type="entry name" value="ABC_transporter-like_CS"/>
</dbReference>
<feature type="domain" description="ABC transporter" evidence="5">
    <location>
        <begin position="5"/>
        <end position="246"/>
    </location>
</feature>
<dbReference type="PROSITE" id="PS00211">
    <property type="entry name" value="ABC_TRANSPORTER_1"/>
    <property type="match status" value="1"/>
</dbReference>
<dbReference type="SMART" id="SM00382">
    <property type="entry name" value="AAA"/>
    <property type="match status" value="1"/>
</dbReference>
<dbReference type="Gene3D" id="2.70.50.60">
    <property type="entry name" value="abc- transporter (atp binding component) like domain"/>
    <property type="match status" value="1"/>
</dbReference>
<evidence type="ECO:0000259" key="5">
    <source>
        <dbReference type="PROSITE" id="PS50893"/>
    </source>
</evidence>
<dbReference type="PANTHER" id="PTHR46743">
    <property type="entry name" value="TEICHOIC ACIDS EXPORT ATP-BINDING PROTEIN TAGH"/>
    <property type="match status" value="1"/>
</dbReference>
<dbReference type="Proteomes" id="UP000199568">
    <property type="component" value="Unassembled WGS sequence"/>
</dbReference>
<dbReference type="STRING" id="426128.SAMN05660297_01712"/>
<comment type="similarity">
    <text evidence="1">Belongs to the ABC transporter superfamily.</text>
</comment>
<keyword evidence="7" id="KW-1185">Reference proteome</keyword>